<dbReference type="InterPro" id="IPR003804">
    <property type="entry name" value="Lactate_perm"/>
</dbReference>
<dbReference type="PANTHER" id="PTHR30003">
    <property type="entry name" value="L-LACTATE PERMEASE"/>
    <property type="match status" value="1"/>
</dbReference>
<reference evidence="9 10" key="1">
    <citation type="journal article" date="2019" name="Int. J. Syst. Evol. Microbiol.">
        <title>The Global Catalogue of Microorganisms (GCM) 10K type strain sequencing project: providing services to taxonomists for standard genome sequencing and annotation.</title>
        <authorList>
            <consortium name="The Broad Institute Genomics Platform"/>
            <consortium name="The Broad Institute Genome Sequencing Center for Infectious Disease"/>
            <person name="Wu L."/>
            <person name="Ma J."/>
        </authorList>
    </citation>
    <scope>NUCLEOTIDE SEQUENCE [LARGE SCALE GENOMIC DNA]</scope>
    <source>
        <strain evidence="9 10">JCM 15900</strain>
    </source>
</reference>
<evidence type="ECO:0000256" key="8">
    <source>
        <dbReference type="RuleBase" id="RU365092"/>
    </source>
</evidence>
<keyword evidence="6 8" id="KW-1133">Transmembrane helix</keyword>
<evidence type="ECO:0000256" key="1">
    <source>
        <dbReference type="ARBA" id="ARBA00004651"/>
    </source>
</evidence>
<feature type="transmembrane region" description="Helical" evidence="8">
    <location>
        <begin position="181"/>
        <end position="201"/>
    </location>
</feature>
<protein>
    <recommendedName>
        <fullName evidence="8">L-lactate permease</fullName>
    </recommendedName>
</protein>
<evidence type="ECO:0000313" key="9">
    <source>
        <dbReference type="EMBL" id="GAA2090476.1"/>
    </source>
</evidence>
<sequence length="506" mass="49616">MTTPDLLTAALAALPVLLTAAVLLAGRGSLLAASVATPAAAVLALWRFRPEAETARSSFLDYAPVLAEVLLILLFGMVLAQLLQASGAMRRIGDWLLASSPSLGAGTALVVLGIVPFAESVTGFGIGVTVGVPLLAHMGHGIVRAAVLGLCGLVMVPWGALAPGTTVAASLTGLDLTELGIATAGVNVVPLVVVAAVTAALSHVSGAGRQRSERQHSGRALLATLGWTALAAVVLGGGVLAANIVLGTPPAGVLGSGAVICVLLVLFRLRGTRAAADAALGRALLPYGVLTAGLLLAQLVTRGLAEALPAWLAHGLAAPPLWLAIGAGTAFVLMHRAQAAPAVTDPPAQALRRGLRAWLPVGTATGLFMLMGWVMTVSGMSAAIGTALAGLGPGAAPVLSAVGGVLTGSNTGANAMFASTTAVLAESADASVLVLVAAGNAAASISTLAAPSRVAMAAALAASAQDAASAQEAPGDAARRERAVLLRALAVVAVAVAGLAALAAGL</sequence>
<keyword evidence="10" id="KW-1185">Reference proteome</keyword>
<dbReference type="EMBL" id="BAAAPZ010000002">
    <property type="protein sequence ID" value="GAA2090476.1"/>
    <property type="molecule type" value="Genomic_DNA"/>
</dbReference>
<evidence type="ECO:0000256" key="4">
    <source>
        <dbReference type="ARBA" id="ARBA00022475"/>
    </source>
</evidence>
<evidence type="ECO:0000256" key="7">
    <source>
        <dbReference type="ARBA" id="ARBA00023136"/>
    </source>
</evidence>
<feature type="transmembrane region" description="Helical" evidence="8">
    <location>
        <begin position="65"/>
        <end position="83"/>
    </location>
</feature>
<dbReference type="PANTHER" id="PTHR30003:SF0">
    <property type="entry name" value="GLYCOLATE PERMEASE GLCA-RELATED"/>
    <property type="match status" value="1"/>
</dbReference>
<feature type="transmembrane region" description="Helical" evidence="8">
    <location>
        <begin position="95"/>
        <end position="115"/>
    </location>
</feature>
<feature type="transmembrane region" description="Helical" evidence="8">
    <location>
        <begin position="221"/>
        <end position="245"/>
    </location>
</feature>
<organism evidence="9 10">
    <name type="scientific">Brevibacterium salitolerans</name>
    <dbReference type="NCBI Taxonomy" id="1403566"/>
    <lineage>
        <taxon>Bacteria</taxon>
        <taxon>Bacillati</taxon>
        <taxon>Actinomycetota</taxon>
        <taxon>Actinomycetes</taxon>
        <taxon>Micrococcales</taxon>
        <taxon>Brevibacteriaceae</taxon>
        <taxon>Brevibacterium</taxon>
    </lineage>
</organism>
<keyword evidence="5 8" id="KW-0812">Transmembrane</keyword>
<comment type="subcellular location">
    <subcellularLocation>
        <location evidence="1 8">Cell membrane</location>
        <topology evidence="1 8">Multi-pass membrane protein</topology>
    </subcellularLocation>
</comment>
<keyword evidence="7 8" id="KW-0472">Membrane</keyword>
<comment type="similarity">
    <text evidence="2 8">Belongs to the lactate permease family.</text>
</comment>
<feature type="transmembrane region" description="Helical" evidence="8">
    <location>
        <begin position="382"/>
        <end position="406"/>
    </location>
</feature>
<evidence type="ECO:0000256" key="3">
    <source>
        <dbReference type="ARBA" id="ARBA00022448"/>
    </source>
</evidence>
<gene>
    <name evidence="9" type="ORF">GCM10009823_06950</name>
</gene>
<evidence type="ECO:0000256" key="6">
    <source>
        <dbReference type="ARBA" id="ARBA00022989"/>
    </source>
</evidence>
<accession>A0ABN2WG77</accession>
<feature type="transmembrane region" description="Helical" evidence="8">
    <location>
        <begin position="279"/>
        <end position="299"/>
    </location>
</feature>
<proteinExistence type="inferred from homology"/>
<dbReference type="Pfam" id="PF02652">
    <property type="entry name" value="Lactate_perm"/>
    <property type="match status" value="1"/>
</dbReference>
<dbReference type="RefSeq" id="WP_344335179.1">
    <property type="nucleotide sequence ID" value="NZ_BAAAPZ010000002.1"/>
</dbReference>
<feature type="transmembrane region" description="Helical" evidence="8">
    <location>
        <begin position="311"/>
        <end position="334"/>
    </location>
</feature>
<comment type="caution">
    <text evidence="9">The sequence shown here is derived from an EMBL/GenBank/DDBJ whole genome shotgun (WGS) entry which is preliminary data.</text>
</comment>
<feature type="transmembrane region" description="Helical" evidence="8">
    <location>
        <begin position="121"/>
        <end position="138"/>
    </location>
</feature>
<name>A0ABN2WG77_9MICO</name>
<feature type="transmembrane region" description="Helical" evidence="8">
    <location>
        <begin position="145"/>
        <end position="161"/>
    </location>
</feature>
<feature type="transmembrane region" description="Helical" evidence="8">
    <location>
        <begin position="484"/>
        <end position="504"/>
    </location>
</feature>
<feature type="transmembrane region" description="Helical" evidence="8">
    <location>
        <begin position="251"/>
        <end position="267"/>
    </location>
</feature>
<comment type="function">
    <text evidence="8">Uptake of L-lactate across the membrane. Can also transport D-lactate and glycolate.</text>
</comment>
<feature type="transmembrane region" description="Helical" evidence="8">
    <location>
        <begin position="355"/>
        <end position="376"/>
    </location>
</feature>
<keyword evidence="4 8" id="KW-1003">Cell membrane</keyword>
<keyword evidence="3 8" id="KW-0813">Transport</keyword>
<evidence type="ECO:0000313" key="10">
    <source>
        <dbReference type="Proteomes" id="UP001500984"/>
    </source>
</evidence>
<evidence type="ECO:0000256" key="2">
    <source>
        <dbReference type="ARBA" id="ARBA00010100"/>
    </source>
</evidence>
<evidence type="ECO:0000256" key="5">
    <source>
        <dbReference type="ARBA" id="ARBA00022692"/>
    </source>
</evidence>
<dbReference type="Proteomes" id="UP001500984">
    <property type="component" value="Unassembled WGS sequence"/>
</dbReference>